<feature type="transmembrane region" description="Helical" evidence="6">
    <location>
        <begin position="36"/>
        <end position="58"/>
    </location>
</feature>
<keyword evidence="4 6" id="KW-1133">Transmembrane helix</keyword>
<evidence type="ECO:0000256" key="2">
    <source>
        <dbReference type="ARBA" id="ARBA00022475"/>
    </source>
</evidence>
<dbReference type="Pfam" id="PF02656">
    <property type="entry name" value="DUF202"/>
    <property type="match status" value="1"/>
</dbReference>
<proteinExistence type="predicted"/>
<reference evidence="8 9" key="1">
    <citation type="submission" date="2021-04" db="EMBL/GenBank/DDBJ databases">
        <title>Pseudomonas boanensis sp. nov., a bacterium isolated from river water used for household purposes in Boane District, Mozambique.</title>
        <authorList>
            <person name="Nicklasson M."/>
            <person name="Martin-Rodriguez A.J."/>
            <person name="Thorell K."/>
            <person name="Neves L."/>
            <person name="Mussagy A."/>
            <person name="Rydberg H.A."/>
            <person name="Hernroth B."/>
            <person name="Svensson-Stadler L."/>
            <person name="Sjoling A."/>
        </authorList>
    </citation>
    <scope>NUCLEOTIDE SEQUENCE [LARGE SCALE GENOMIC DNA]</scope>
    <source>
        <strain evidence="8 9">DB1</strain>
    </source>
</reference>
<feature type="domain" description="DUF202" evidence="7">
    <location>
        <begin position="27"/>
        <end position="94"/>
    </location>
</feature>
<evidence type="ECO:0000256" key="3">
    <source>
        <dbReference type="ARBA" id="ARBA00022692"/>
    </source>
</evidence>
<evidence type="ECO:0000256" key="1">
    <source>
        <dbReference type="ARBA" id="ARBA00004651"/>
    </source>
</evidence>
<keyword evidence="2" id="KW-1003">Cell membrane</keyword>
<evidence type="ECO:0000313" key="9">
    <source>
        <dbReference type="Proteomes" id="UP001519667"/>
    </source>
</evidence>
<protein>
    <submittedName>
        <fullName evidence="8">DUF202 domain-containing protein</fullName>
    </submittedName>
</protein>
<feature type="transmembrane region" description="Helical" evidence="6">
    <location>
        <begin position="64"/>
        <end position="89"/>
    </location>
</feature>
<evidence type="ECO:0000256" key="6">
    <source>
        <dbReference type="SAM" id="Phobius"/>
    </source>
</evidence>
<dbReference type="EMBL" id="JAGTIS010000001">
    <property type="protein sequence ID" value="MBT8764918.1"/>
    <property type="molecule type" value="Genomic_DNA"/>
</dbReference>
<keyword evidence="5 6" id="KW-0472">Membrane</keyword>
<feature type="transmembrane region" description="Helical" evidence="6">
    <location>
        <begin position="101"/>
        <end position="126"/>
    </location>
</feature>
<dbReference type="PANTHER" id="PTHR34187:SF2">
    <property type="entry name" value="DUF202 DOMAIN-CONTAINING PROTEIN"/>
    <property type="match status" value="1"/>
</dbReference>
<dbReference type="RefSeq" id="WP_215369604.1">
    <property type="nucleotide sequence ID" value="NZ_CP113889.1"/>
</dbReference>
<gene>
    <name evidence="8" type="ORF">J7302_02015</name>
</gene>
<dbReference type="PANTHER" id="PTHR34187">
    <property type="entry name" value="FGR18P"/>
    <property type="match status" value="1"/>
</dbReference>
<keyword evidence="9" id="KW-1185">Reference proteome</keyword>
<accession>A0ABS5XCE3</accession>
<dbReference type="InterPro" id="IPR052053">
    <property type="entry name" value="IM_YidH-like"/>
</dbReference>
<dbReference type="Proteomes" id="UP001519667">
    <property type="component" value="Unassembled WGS sequence"/>
</dbReference>
<comment type="subcellular location">
    <subcellularLocation>
        <location evidence="1">Cell membrane</location>
        <topology evidence="1">Multi-pass membrane protein</topology>
    </subcellularLocation>
</comment>
<evidence type="ECO:0000256" key="4">
    <source>
        <dbReference type="ARBA" id="ARBA00022989"/>
    </source>
</evidence>
<evidence type="ECO:0000313" key="8">
    <source>
        <dbReference type="EMBL" id="MBT8764918.1"/>
    </source>
</evidence>
<organism evidence="8 9">
    <name type="scientific">Metapseudomonas boanensis</name>
    <dbReference type="NCBI Taxonomy" id="2822138"/>
    <lineage>
        <taxon>Bacteria</taxon>
        <taxon>Pseudomonadati</taxon>
        <taxon>Pseudomonadota</taxon>
        <taxon>Gammaproteobacteria</taxon>
        <taxon>Pseudomonadales</taxon>
        <taxon>Pseudomonadaceae</taxon>
        <taxon>Metapseudomonas</taxon>
    </lineage>
</organism>
<sequence length="131" mass="14307">MSTPDHRNLPRKTLSLSLLGGEEPDPRFTLANERTFLAWIRTALALLGGGIAVETFASQAFEPLLRLIITLSLLSLSILVSVGACLRWLSVERALRHRHALPLPGLVPLLALGCCMAALIMIGLFWPRWGG</sequence>
<dbReference type="InterPro" id="IPR003807">
    <property type="entry name" value="DUF202"/>
</dbReference>
<evidence type="ECO:0000259" key="7">
    <source>
        <dbReference type="Pfam" id="PF02656"/>
    </source>
</evidence>
<comment type="caution">
    <text evidence="8">The sequence shown here is derived from an EMBL/GenBank/DDBJ whole genome shotgun (WGS) entry which is preliminary data.</text>
</comment>
<evidence type="ECO:0000256" key="5">
    <source>
        <dbReference type="ARBA" id="ARBA00023136"/>
    </source>
</evidence>
<name>A0ABS5XCE3_9GAMM</name>
<keyword evidence="3 6" id="KW-0812">Transmembrane</keyword>